<dbReference type="AlphaFoldDB" id="A0A1X0RCZ1"/>
<evidence type="ECO:0000256" key="2">
    <source>
        <dbReference type="SAM" id="MobiDB-lite"/>
    </source>
</evidence>
<dbReference type="VEuPathDB" id="FungiDB:BCV72DRAFT_239290"/>
<proteinExistence type="predicted"/>
<dbReference type="EMBL" id="KV921871">
    <property type="protein sequence ID" value="ORE09904.1"/>
    <property type="molecule type" value="Genomic_DNA"/>
</dbReference>
<name>A0A1X0RCZ1_RHIZD</name>
<sequence>MSQFRRNGSTKTDPPMTIFRCHGCGKIFKARAMVYIIQSLASSNSLGSSPNNETSAVFHNTQPTENSNTSDQAHDMQPLLDMIKRLSADLAASRAEVANLRQQVTQLQEQATQQSMNMN</sequence>
<gene>
    <name evidence="3" type="ORF">BCV72DRAFT_239290</name>
</gene>
<organism evidence="3">
    <name type="scientific">Rhizopus microsporus var. microsporus</name>
    <dbReference type="NCBI Taxonomy" id="86635"/>
    <lineage>
        <taxon>Eukaryota</taxon>
        <taxon>Fungi</taxon>
        <taxon>Fungi incertae sedis</taxon>
        <taxon>Mucoromycota</taxon>
        <taxon>Mucoromycotina</taxon>
        <taxon>Mucoromycetes</taxon>
        <taxon>Mucorales</taxon>
        <taxon>Mucorineae</taxon>
        <taxon>Rhizopodaceae</taxon>
        <taxon>Rhizopus</taxon>
    </lineage>
</organism>
<feature type="coiled-coil region" evidence="1">
    <location>
        <begin position="83"/>
        <end position="117"/>
    </location>
</feature>
<evidence type="ECO:0000313" key="3">
    <source>
        <dbReference type="EMBL" id="ORE09904.1"/>
    </source>
</evidence>
<protein>
    <submittedName>
        <fullName evidence="3">Uncharacterized protein</fullName>
    </submittedName>
</protein>
<keyword evidence="1" id="KW-0175">Coiled coil</keyword>
<accession>A0A1X0RCZ1</accession>
<feature type="region of interest" description="Disordered" evidence="2">
    <location>
        <begin position="44"/>
        <end position="72"/>
    </location>
</feature>
<evidence type="ECO:0000256" key="1">
    <source>
        <dbReference type="SAM" id="Coils"/>
    </source>
</evidence>
<dbReference type="Proteomes" id="UP000242414">
    <property type="component" value="Unassembled WGS sequence"/>
</dbReference>
<feature type="compositionally biased region" description="Polar residues" evidence="2">
    <location>
        <begin position="53"/>
        <end position="71"/>
    </location>
</feature>
<reference evidence="3" key="1">
    <citation type="journal article" date="2016" name="Proc. Natl. Acad. Sci. U.S.A.">
        <title>Lipid metabolic changes in an early divergent fungus govern the establishment of a mutualistic symbiosis with endobacteria.</title>
        <authorList>
            <person name="Lastovetsky O.A."/>
            <person name="Gaspar M.L."/>
            <person name="Mondo S.J."/>
            <person name="LaButti K.M."/>
            <person name="Sandor L."/>
            <person name="Grigoriev I.V."/>
            <person name="Henry S.A."/>
            <person name="Pawlowska T.E."/>
        </authorList>
    </citation>
    <scope>NUCLEOTIDE SEQUENCE [LARGE SCALE GENOMIC DNA]</scope>
    <source>
        <strain evidence="3">ATCC 52814</strain>
    </source>
</reference>